<accession>F0WTD7</accession>
<dbReference type="HOGENOM" id="CLU_1201688_0_0_1"/>
<reference evidence="1" key="2">
    <citation type="submission" date="2011-02" db="EMBL/GenBank/DDBJ databases">
        <authorList>
            <person name="MacLean D."/>
        </authorList>
    </citation>
    <scope>NUCLEOTIDE SEQUENCE</scope>
</reference>
<name>F0WTD7_9STRA</name>
<evidence type="ECO:0000313" key="1">
    <source>
        <dbReference type="EMBL" id="CCA24627.1"/>
    </source>
</evidence>
<dbReference type="EMBL" id="FR824294">
    <property type="protein sequence ID" value="CCA24627.1"/>
    <property type="molecule type" value="Genomic_DNA"/>
</dbReference>
<reference evidence="1" key="1">
    <citation type="journal article" date="2011" name="PLoS Biol.">
        <title>Gene gain and loss during evolution of obligate parasitism in the white rust pathogen of Arabidopsis thaliana.</title>
        <authorList>
            <person name="Kemen E."/>
            <person name="Gardiner A."/>
            <person name="Schultz-Larsen T."/>
            <person name="Kemen A.C."/>
            <person name="Balmuth A.L."/>
            <person name="Robert-Seilaniantz A."/>
            <person name="Bailey K."/>
            <person name="Holub E."/>
            <person name="Studholme D.J."/>
            <person name="Maclean D."/>
            <person name="Jones J.D."/>
        </authorList>
    </citation>
    <scope>NUCLEOTIDE SEQUENCE</scope>
</reference>
<protein>
    <submittedName>
        <fullName evidence="1">AlNc14C249G9617 protein</fullName>
    </submittedName>
</protein>
<proteinExistence type="predicted"/>
<sequence>MNCLRILYPFPNVKLVKFITSGYDHRGALYFCDQKDLILLHAHDGMVELDLDGFGKACPQYHYTLMNNWIFVSPHSASELFKVKHQQINPGKTDWAIAFERVESDGFLPYFKEHGKIIVFDTSNEKMQVPFSIYEHFTQATSNQNLIFYLDDARIEVIVYEGDVRPCDPGHHERHFERKIMDTLSISFHKTRSGLYIVALGGDNVIATQELPNQILTDRRHKVKYHPYAKI</sequence>
<dbReference type="AlphaFoldDB" id="F0WTD7"/>
<gene>
    <name evidence="1" type="primary">AlNc14C249G9617</name>
    <name evidence="1" type="ORF">ALNC14_107710</name>
</gene>
<organism evidence="1">
    <name type="scientific">Albugo laibachii Nc14</name>
    <dbReference type="NCBI Taxonomy" id="890382"/>
    <lineage>
        <taxon>Eukaryota</taxon>
        <taxon>Sar</taxon>
        <taxon>Stramenopiles</taxon>
        <taxon>Oomycota</taxon>
        <taxon>Peronosporomycetes</taxon>
        <taxon>Albuginales</taxon>
        <taxon>Albuginaceae</taxon>
        <taxon>Albugo</taxon>
    </lineage>
</organism>